<organism evidence="2 3">
    <name type="scientific">Corchorus olitorius</name>
    <dbReference type="NCBI Taxonomy" id="93759"/>
    <lineage>
        <taxon>Eukaryota</taxon>
        <taxon>Viridiplantae</taxon>
        <taxon>Streptophyta</taxon>
        <taxon>Embryophyta</taxon>
        <taxon>Tracheophyta</taxon>
        <taxon>Spermatophyta</taxon>
        <taxon>Magnoliopsida</taxon>
        <taxon>eudicotyledons</taxon>
        <taxon>Gunneridae</taxon>
        <taxon>Pentapetalae</taxon>
        <taxon>rosids</taxon>
        <taxon>malvids</taxon>
        <taxon>Malvales</taxon>
        <taxon>Malvaceae</taxon>
        <taxon>Grewioideae</taxon>
        <taxon>Apeibeae</taxon>
        <taxon>Corchorus</taxon>
    </lineage>
</organism>
<protein>
    <submittedName>
        <fullName evidence="2">Uncharacterized protein</fullName>
    </submittedName>
</protein>
<accession>A0A1R3HK29</accession>
<comment type="caution">
    <text evidence="2">The sequence shown here is derived from an EMBL/GenBank/DDBJ whole genome shotgun (WGS) entry which is preliminary data.</text>
</comment>
<keyword evidence="1" id="KW-0812">Transmembrane</keyword>
<keyword evidence="1" id="KW-0472">Membrane</keyword>
<proteinExistence type="predicted"/>
<name>A0A1R3HK29_9ROSI</name>
<gene>
    <name evidence="2" type="ORF">COLO4_28539</name>
</gene>
<dbReference type="AlphaFoldDB" id="A0A1R3HK29"/>
<feature type="transmembrane region" description="Helical" evidence="1">
    <location>
        <begin position="20"/>
        <end position="38"/>
    </location>
</feature>
<dbReference type="Proteomes" id="UP000187203">
    <property type="component" value="Unassembled WGS sequence"/>
</dbReference>
<evidence type="ECO:0000256" key="1">
    <source>
        <dbReference type="SAM" id="Phobius"/>
    </source>
</evidence>
<evidence type="ECO:0000313" key="3">
    <source>
        <dbReference type="Proteomes" id="UP000187203"/>
    </source>
</evidence>
<keyword evidence="3" id="KW-1185">Reference proteome</keyword>
<evidence type="ECO:0000313" key="2">
    <source>
        <dbReference type="EMBL" id="OMO70737.1"/>
    </source>
</evidence>
<reference evidence="3" key="1">
    <citation type="submission" date="2013-09" db="EMBL/GenBank/DDBJ databases">
        <title>Corchorus olitorius genome sequencing.</title>
        <authorList>
            <person name="Alam M."/>
            <person name="Haque M.S."/>
            <person name="Islam M.S."/>
            <person name="Emdad E.M."/>
            <person name="Islam M.M."/>
            <person name="Ahmed B."/>
            <person name="Halim A."/>
            <person name="Hossen Q.M.M."/>
            <person name="Hossain M.Z."/>
            <person name="Ahmed R."/>
            <person name="Khan M.M."/>
            <person name="Islam R."/>
            <person name="Rashid M.M."/>
            <person name="Khan S.A."/>
            <person name="Rahman M.S."/>
            <person name="Alam M."/>
            <person name="Yahiya A.S."/>
            <person name="Khan M.S."/>
            <person name="Azam M.S."/>
            <person name="Haque T."/>
            <person name="Lashkar M.Z.H."/>
            <person name="Akhand A.I."/>
            <person name="Morshed G."/>
            <person name="Roy S."/>
            <person name="Uddin K.S."/>
            <person name="Rabeya T."/>
            <person name="Hossain A.S."/>
            <person name="Chowdhury A."/>
            <person name="Snigdha A.R."/>
            <person name="Mortoza M.S."/>
            <person name="Matin S.A."/>
            <person name="Hoque S.M.E."/>
            <person name="Islam M.K."/>
            <person name="Roy D.K."/>
            <person name="Haider R."/>
            <person name="Moosa M.M."/>
            <person name="Elias S.M."/>
            <person name="Hasan A.M."/>
            <person name="Jahan S."/>
            <person name="Shafiuddin M."/>
            <person name="Mahmood N."/>
            <person name="Shommy N.S."/>
        </authorList>
    </citation>
    <scope>NUCLEOTIDE SEQUENCE [LARGE SCALE GENOMIC DNA]</scope>
    <source>
        <strain evidence="3">cv. O-4</strain>
    </source>
</reference>
<keyword evidence="1" id="KW-1133">Transmembrane helix</keyword>
<sequence>MESKIPISPNWHSREGRKGFSFLQLYLLPTCFYGLFVGNRLQQAKRALLHPWNPMLLYGLREG</sequence>
<dbReference type="EMBL" id="AWUE01019951">
    <property type="protein sequence ID" value="OMO70737.1"/>
    <property type="molecule type" value="Genomic_DNA"/>
</dbReference>